<evidence type="ECO:0000313" key="2">
    <source>
        <dbReference type="Proteomes" id="UP000034954"/>
    </source>
</evidence>
<evidence type="ECO:0008006" key="3">
    <source>
        <dbReference type="Google" id="ProtNLM"/>
    </source>
</evidence>
<comment type="caution">
    <text evidence="1">The sequence shown here is derived from an EMBL/GenBank/DDBJ whole genome shotgun (WGS) entry which is preliminary data.</text>
</comment>
<organism evidence="1 2">
    <name type="scientific">Candidatus Brocadia fulgida</name>
    <dbReference type="NCBI Taxonomy" id="380242"/>
    <lineage>
        <taxon>Bacteria</taxon>
        <taxon>Pseudomonadati</taxon>
        <taxon>Planctomycetota</taxon>
        <taxon>Candidatus Brocadiia</taxon>
        <taxon>Candidatus Brocadiales</taxon>
        <taxon>Candidatus Brocadiaceae</taxon>
        <taxon>Candidatus Brocadia</taxon>
    </lineage>
</organism>
<dbReference type="Proteomes" id="UP000034954">
    <property type="component" value="Unassembled WGS sequence"/>
</dbReference>
<evidence type="ECO:0000313" key="1">
    <source>
        <dbReference type="EMBL" id="KKO20144.1"/>
    </source>
</evidence>
<proteinExistence type="predicted"/>
<dbReference type="EMBL" id="LAQJ01000122">
    <property type="protein sequence ID" value="KKO20144.1"/>
    <property type="molecule type" value="Genomic_DNA"/>
</dbReference>
<accession>A0A0M2V083</accession>
<reference evidence="1 2" key="1">
    <citation type="journal article" date="2013" name="BMC Microbiol.">
        <title>Identification of the type II cytochrome c maturation pathway in anammox bacteria by comparative genomics.</title>
        <authorList>
            <person name="Ferousi C."/>
            <person name="Speth D.R."/>
            <person name="Reimann J."/>
            <person name="Op den Camp H.J."/>
            <person name="Allen J.W."/>
            <person name="Keltjens J.T."/>
            <person name="Jetten M.S."/>
        </authorList>
    </citation>
    <scope>NUCLEOTIDE SEQUENCE [LARGE SCALE GENOMIC DNA]</scope>
    <source>
        <strain evidence="1">RU1</strain>
    </source>
</reference>
<sequence length="83" mass="9571">MEEGQIMYGYKCEYCEGIVKERLVKQEVFKHKTGFIMLEDVPVGVCNLCGYRYYHSSILQGVEEIASGRRQPERTETIPVGHL</sequence>
<gene>
    <name evidence="1" type="ORF">BROFUL_01103</name>
</gene>
<dbReference type="AlphaFoldDB" id="A0A0M2V083"/>
<protein>
    <recommendedName>
        <fullName evidence="3">YgiT-type zinc finger domain protein</fullName>
    </recommendedName>
</protein>
<name>A0A0M2V083_9BACT</name>
<keyword evidence="2" id="KW-1185">Reference proteome</keyword>
<dbReference type="NCBIfam" id="TIGR03831">
    <property type="entry name" value="YgiT_finger"/>
    <property type="match status" value="1"/>
</dbReference>
<dbReference type="InterPro" id="IPR022453">
    <property type="entry name" value="Znf_MqsA-type"/>
</dbReference>